<dbReference type="PANTHER" id="PTHR46732:SF8">
    <property type="entry name" value="ATP-DEPENDENT PROTEASE LA (LON) DOMAIN PROTEIN"/>
    <property type="match status" value="1"/>
</dbReference>
<keyword evidence="3" id="KW-1185">Reference proteome</keyword>
<evidence type="ECO:0000259" key="1">
    <source>
        <dbReference type="PROSITE" id="PS51787"/>
    </source>
</evidence>
<reference evidence="2 3" key="1">
    <citation type="submission" date="2019-09" db="EMBL/GenBank/DDBJ databases">
        <title>Parvibaculum sedimenti sp. nov., isolated from sediment.</title>
        <authorList>
            <person name="Wang Y."/>
        </authorList>
    </citation>
    <scope>NUCLEOTIDE SEQUENCE [LARGE SCALE GENOMIC DNA]</scope>
    <source>
        <strain evidence="2 3">HXT-9</strain>
    </source>
</reference>
<proteinExistence type="predicted"/>
<comment type="caution">
    <text evidence="2">The sequence shown here is derived from an EMBL/GenBank/DDBJ whole genome shotgun (WGS) entry which is preliminary data.</text>
</comment>
<dbReference type="EMBL" id="WESC01000002">
    <property type="protein sequence ID" value="KAB7742322.1"/>
    <property type="molecule type" value="Genomic_DNA"/>
</dbReference>
<protein>
    <submittedName>
        <fullName evidence="2">Peptidase S16</fullName>
    </submittedName>
</protein>
<sequence>MINDRYQSIADLPASIPVFPLAGVLLLPRTQLPLNIFEPRYLKMVDDAMRGERIIGMVQPDGDAAIAASQDPDAKPKLCSVGCAGRLTSWTETHDDRVLITLTGVARFRITSELDATTPYRICTVDWSEYENDLTPDFGAEEVSRDALLAVLKTYLETHGLQADWRTIKQSANEALVNSLSVISPYGPREKQALLEARTLEDRNQMLIALTEVALQQASPTTDTTVQ</sequence>
<dbReference type="PANTHER" id="PTHR46732">
    <property type="entry name" value="ATP-DEPENDENT PROTEASE LA (LON) DOMAIN PROTEIN"/>
    <property type="match status" value="1"/>
</dbReference>
<organism evidence="2 3">
    <name type="scientific">Parvibaculum sedimenti</name>
    <dbReference type="NCBI Taxonomy" id="2608632"/>
    <lineage>
        <taxon>Bacteria</taxon>
        <taxon>Pseudomonadati</taxon>
        <taxon>Pseudomonadota</taxon>
        <taxon>Alphaproteobacteria</taxon>
        <taxon>Hyphomicrobiales</taxon>
        <taxon>Parvibaculaceae</taxon>
        <taxon>Parvibaculum</taxon>
    </lineage>
</organism>
<dbReference type="InterPro" id="IPR003111">
    <property type="entry name" value="Lon_prtase_N"/>
</dbReference>
<dbReference type="Pfam" id="PF02190">
    <property type="entry name" value="LON_substr_bdg"/>
    <property type="match status" value="1"/>
</dbReference>
<dbReference type="Gene3D" id="2.30.130.40">
    <property type="entry name" value="LON domain-like"/>
    <property type="match status" value="1"/>
</dbReference>
<dbReference type="AlphaFoldDB" id="A0A6N6VNU6"/>
<evidence type="ECO:0000313" key="2">
    <source>
        <dbReference type="EMBL" id="KAB7742322.1"/>
    </source>
</evidence>
<dbReference type="SUPFAM" id="SSF88697">
    <property type="entry name" value="PUA domain-like"/>
    <property type="match status" value="1"/>
</dbReference>
<dbReference type="SMART" id="SM00464">
    <property type="entry name" value="LON"/>
    <property type="match status" value="1"/>
</dbReference>
<dbReference type="InterPro" id="IPR015947">
    <property type="entry name" value="PUA-like_sf"/>
</dbReference>
<accession>A0A6N6VNU6</accession>
<gene>
    <name evidence="2" type="ORF">F2P47_03405</name>
</gene>
<dbReference type="PROSITE" id="PS51787">
    <property type="entry name" value="LON_N"/>
    <property type="match status" value="1"/>
</dbReference>
<dbReference type="RefSeq" id="WP_152214744.1">
    <property type="nucleotide sequence ID" value="NZ_JBAQYD010000050.1"/>
</dbReference>
<dbReference type="InterPro" id="IPR046336">
    <property type="entry name" value="Lon_prtase_N_sf"/>
</dbReference>
<evidence type="ECO:0000313" key="3">
    <source>
        <dbReference type="Proteomes" id="UP000468901"/>
    </source>
</evidence>
<name>A0A6N6VNU6_9HYPH</name>
<dbReference type="Proteomes" id="UP000468901">
    <property type="component" value="Unassembled WGS sequence"/>
</dbReference>
<feature type="domain" description="Lon N-terminal" evidence="1">
    <location>
        <begin position="16"/>
        <end position="215"/>
    </location>
</feature>